<name>A0A3N2CQI5_9ACTN</name>
<dbReference type="RefSeq" id="WP_123389061.1">
    <property type="nucleotide sequence ID" value="NZ_RKHO01000001.1"/>
</dbReference>
<feature type="compositionally biased region" description="Low complexity" evidence="1">
    <location>
        <begin position="196"/>
        <end position="217"/>
    </location>
</feature>
<gene>
    <name evidence="2" type="ORF">EDD33_0615</name>
</gene>
<reference evidence="2 3" key="1">
    <citation type="submission" date="2018-11" db="EMBL/GenBank/DDBJ databases">
        <title>Sequencing the genomes of 1000 actinobacteria strains.</title>
        <authorList>
            <person name="Klenk H.-P."/>
        </authorList>
    </citation>
    <scope>NUCLEOTIDE SEQUENCE [LARGE SCALE GENOMIC DNA]</scope>
    <source>
        <strain evidence="2 3">DSM 12652</strain>
    </source>
</reference>
<organism evidence="2 3">
    <name type="scientific">Nocardioides aurantiacus</name>
    <dbReference type="NCBI Taxonomy" id="86796"/>
    <lineage>
        <taxon>Bacteria</taxon>
        <taxon>Bacillati</taxon>
        <taxon>Actinomycetota</taxon>
        <taxon>Actinomycetes</taxon>
        <taxon>Propionibacteriales</taxon>
        <taxon>Nocardioidaceae</taxon>
        <taxon>Nocardioides</taxon>
    </lineage>
</organism>
<dbReference type="Proteomes" id="UP000281738">
    <property type="component" value="Unassembled WGS sequence"/>
</dbReference>
<feature type="compositionally biased region" description="Low complexity" evidence="1">
    <location>
        <begin position="233"/>
        <end position="259"/>
    </location>
</feature>
<evidence type="ECO:0000256" key="1">
    <source>
        <dbReference type="SAM" id="MobiDB-lite"/>
    </source>
</evidence>
<evidence type="ECO:0000313" key="3">
    <source>
        <dbReference type="Proteomes" id="UP000281738"/>
    </source>
</evidence>
<dbReference type="OrthoDB" id="9913969at2"/>
<dbReference type="AlphaFoldDB" id="A0A3N2CQI5"/>
<dbReference type="EMBL" id="RKHO01000001">
    <property type="protein sequence ID" value="ROR89785.1"/>
    <property type="molecule type" value="Genomic_DNA"/>
</dbReference>
<feature type="compositionally biased region" description="Low complexity" evidence="1">
    <location>
        <begin position="267"/>
        <end position="279"/>
    </location>
</feature>
<comment type="caution">
    <text evidence="2">The sequence shown here is derived from an EMBL/GenBank/DDBJ whole genome shotgun (WGS) entry which is preliminary data.</text>
</comment>
<accession>A0A3N2CQI5</accession>
<proteinExistence type="predicted"/>
<keyword evidence="3" id="KW-1185">Reference proteome</keyword>
<feature type="region of interest" description="Disordered" evidence="1">
    <location>
        <begin position="120"/>
        <end position="369"/>
    </location>
</feature>
<feature type="compositionally biased region" description="Basic and acidic residues" evidence="1">
    <location>
        <begin position="317"/>
        <end position="346"/>
    </location>
</feature>
<evidence type="ECO:0000313" key="2">
    <source>
        <dbReference type="EMBL" id="ROR89785.1"/>
    </source>
</evidence>
<feature type="compositionally biased region" description="Low complexity" evidence="1">
    <location>
        <begin position="167"/>
        <end position="180"/>
    </location>
</feature>
<feature type="compositionally biased region" description="Basic and acidic residues" evidence="1">
    <location>
        <begin position="219"/>
        <end position="232"/>
    </location>
</feature>
<sequence>MSRTQLDALLAESVDGLDAVDRDHLREELGSLLSLVDDTPPTPSAELAELLGPPAPEAAAGPDLARVVPLRRLTGPRGAVTGAVVLAVATVGATGLSAAANSLPAPLQRQVSELSRSYLPFDFPRPRGVLDRTPTLEDLPDPESLSGVPAAPLPGTPAADDADGEARVPTTTRGGVTRGPQQVAARDDARLGAAPRSSTVTVRPTASPSPSASPSGTRARHDDAPRPRREQAGDGAAAPDGATGPRTRGPAVASASASPAPSPAAAPAPAAAPTAAPAPAAAPTPAAPDQEPDRPPTTSSDRGRGAQGTGSKGPESSADKGSGKGAPRSDEGRADGQPDRSTEPRDATGPTSVLGRSAQLLDRVTGTTG</sequence>
<protein>
    <submittedName>
        <fullName evidence="2">Uncharacterized protein</fullName>
    </submittedName>
</protein>